<dbReference type="Proteomes" id="UP000570595">
    <property type="component" value="Unassembled WGS sequence"/>
</dbReference>
<comment type="caution">
    <text evidence="1">The sequence shown here is derived from an EMBL/GenBank/DDBJ whole genome shotgun (WGS) entry which is preliminary data.</text>
</comment>
<sequence length="255" mass="29168">MDLRLLEVDYGDFVYETEDPGHNKMIFNATKDGKGRFYIECTGGKYEGAWFPLRKTPNPVIMHEFPYNKGVVPARLQKWRREIQKLCPYVRGGKYDFWLWAVHPNGNLVTKFDKVHISLDRQWLPMSMGTYKTNTSDLKLEAIVTKAGLIDFKISCKKGDTGYFLYSLTRSGPHERYKLTTLPGGNTVKNLVDKFQKACSHYAHFFNVQQLETIGFATPTMVLGPPVFRLQSSLQTVCLVHSPTVDLGGSFRRVE</sequence>
<dbReference type="AlphaFoldDB" id="A0A7J6M9D6"/>
<gene>
    <name evidence="1" type="ORF">FOZ61_007101</name>
</gene>
<reference evidence="1 2" key="1">
    <citation type="submission" date="2020-04" db="EMBL/GenBank/DDBJ databases">
        <title>Perkinsus olseni comparative genomics.</title>
        <authorList>
            <person name="Bogema D.R."/>
        </authorList>
    </citation>
    <scope>NUCLEOTIDE SEQUENCE [LARGE SCALE GENOMIC DNA]</scope>
    <source>
        <strain evidence="1">ATCC PRA-179</strain>
    </source>
</reference>
<organism evidence="1 2">
    <name type="scientific">Perkinsus olseni</name>
    <name type="common">Perkinsus atlanticus</name>
    <dbReference type="NCBI Taxonomy" id="32597"/>
    <lineage>
        <taxon>Eukaryota</taxon>
        <taxon>Sar</taxon>
        <taxon>Alveolata</taxon>
        <taxon>Perkinsozoa</taxon>
        <taxon>Perkinsea</taxon>
        <taxon>Perkinsida</taxon>
        <taxon>Perkinsidae</taxon>
        <taxon>Perkinsus</taxon>
    </lineage>
</organism>
<dbReference type="EMBL" id="JABAHT010000042">
    <property type="protein sequence ID" value="KAF4668134.1"/>
    <property type="molecule type" value="Genomic_DNA"/>
</dbReference>
<protein>
    <submittedName>
        <fullName evidence="1">Uncharacterized protein</fullName>
    </submittedName>
</protein>
<evidence type="ECO:0000313" key="2">
    <source>
        <dbReference type="Proteomes" id="UP000570595"/>
    </source>
</evidence>
<proteinExistence type="predicted"/>
<accession>A0A7J6M9D6</accession>
<dbReference type="OrthoDB" id="10303577at2759"/>
<name>A0A7J6M9D6_PEROL</name>
<evidence type="ECO:0000313" key="1">
    <source>
        <dbReference type="EMBL" id="KAF4668134.1"/>
    </source>
</evidence>